<organism evidence="1 2">
    <name type="scientific">Candidatus Methylomirabilis tolerans</name>
    <dbReference type="NCBI Taxonomy" id="3123416"/>
    <lineage>
        <taxon>Bacteria</taxon>
        <taxon>Candidatus Methylomirabilota</taxon>
        <taxon>Candidatus Methylomirabilia</taxon>
        <taxon>Candidatus Methylomirabilales</taxon>
        <taxon>Candidatus Methylomirabilaceae</taxon>
        <taxon>Candidatus Methylomirabilis</taxon>
    </lineage>
</organism>
<reference evidence="1 2" key="1">
    <citation type="journal article" date="2021" name="bioRxiv">
        <title>Unraveling nitrogen, sulfur and carbon metabolic pathways and microbial community transcriptional responses to substrate deprivation and toxicity stresses in a bioreactor mimicking anoxic brackish coastal sediment conditions.</title>
        <authorList>
            <person name="Martins P.D."/>
            <person name="Echeveste M.J."/>
            <person name="Arshad A."/>
            <person name="Kurth J."/>
            <person name="Ouboter H."/>
            <person name="Jetten M.S.M."/>
            <person name="Welte C.U."/>
        </authorList>
    </citation>
    <scope>NUCLEOTIDE SEQUENCE [LARGE SCALE GENOMIC DNA]</scope>
    <source>
        <strain evidence="1">MAG_38</strain>
    </source>
</reference>
<protein>
    <submittedName>
        <fullName evidence="1">Uncharacterized protein</fullName>
    </submittedName>
</protein>
<dbReference type="AlphaFoldDB" id="A0AAJ1AIA2"/>
<proteinExistence type="predicted"/>
<sequence length="67" mass="6902">MCESKRAVEAAESTYAGKCRARLSLQKRAAAALADIALLALAALPTADRQAALTRGKDGAGREVDTG</sequence>
<comment type="caution">
    <text evidence="1">The sequence shown here is derived from an EMBL/GenBank/DDBJ whole genome shotgun (WGS) entry which is preliminary data.</text>
</comment>
<dbReference type="EMBL" id="JAIOIU010000108">
    <property type="protein sequence ID" value="MBZ0160265.1"/>
    <property type="molecule type" value="Genomic_DNA"/>
</dbReference>
<evidence type="ECO:0000313" key="1">
    <source>
        <dbReference type="EMBL" id="MBZ0160265.1"/>
    </source>
</evidence>
<gene>
    <name evidence="1" type="ORF">K8G79_09045</name>
</gene>
<accession>A0AAJ1AIA2</accession>
<name>A0AAJ1AIA2_9BACT</name>
<dbReference type="Proteomes" id="UP001197609">
    <property type="component" value="Unassembled WGS sequence"/>
</dbReference>
<evidence type="ECO:0000313" key="2">
    <source>
        <dbReference type="Proteomes" id="UP001197609"/>
    </source>
</evidence>